<evidence type="ECO:0000313" key="1">
    <source>
        <dbReference type="EMBL" id="MRW82928.1"/>
    </source>
</evidence>
<dbReference type="RefSeq" id="WP_154355963.1">
    <property type="nucleotide sequence ID" value="NZ_WKJL01000001.1"/>
</dbReference>
<protein>
    <submittedName>
        <fullName evidence="1">Uncharacterized protein</fullName>
    </submittedName>
</protein>
<evidence type="ECO:0000313" key="2">
    <source>
        <dbReference type="Proteomes" id="UP000439986"/>
    </source>
</evidence>
<accession>A0A844CSM4</accession>
<dbReference type="Proteomes" id="UP000439986">
    <property type="component" value="Unassembled WGS sequence"/>
</dbReference>
<organism evidence="1 2">
    <name type="scientific">Duganella aquatilis</name>
    <dbReference type="NCBI Taxonomy" id="2666082"/>
    <lineage>
        <taxon>Bacteria</taxon>
        <taxon>Pseudomonadati</taxon>
        <taxon>Pseudomonadota</taxon>
        <taxon>Betaproteobacteria</taxon>
        <taxon>Burkholderiales</taxon>
        <taxon>Oxalobacteraceae</taxon>
        <taxon>Telluria group</taxon>
        <taxon>Duganella</taxon>
    </lineage>
</organism>
<reference evidence="1 2" key="1">
    <citation type="submission" date="2019-11" db="EMBL/GenBank/DDBJ databases">
        <title>Novel species isolated from a subtropical stream in China.</title>
        <authorList>
            <person name="Lu H."/>
        </authorList>
    </citation>
    <scope>NUCLEOTIDE SEQUENCE [LARGE SCALE GENOMIC DNA]</scope>
    <source>
        <strain evidence="1 2">FT26W</strain>
    </source>
</reference>
<dbReference type="EMBL" id="WKJL01000001">
    <property type="protein sequence ID" value="MRW82928.1"/>
    <property type="molecule type" value="Genomic_DNA"/>
</dbReference>
<keyword evidence="2" id="KW-1185">Reference proteome</keyword>
<name>A0A844CSM4_9BURK</name>
<comment type="caution">
    <text evidence="1">The sequence shown here is derived from an EMBL/GenBank/DDBJ whole genome shotgun (WGS) entry which is preliminary data.</text>
</comment>
<gene>
    <name evidence="1" type="ORF">GJ698_02335</name>
</gene>
<sequence>MNHTQMPKPRILVAKVLFNEDEYRDFNQACAAADVPQSRKLRDLARGWVEQHKNDKPPRSRMEWPVGGQNIAMVLPGRTNFSMPRHHMRM</sequence>
<proteinExistence type="predicted"/>
<dbReference type="AlphaFoldDB" id="A0A844CSM4"/>